<evidence type="ECO:0000313" key="1">
    <source>
        <dbReference type="EMBL" id="GAA4055625.1"/>
    </source>
</evidence>
<dbReference type="Proteomes" id="UP001499984">
    <property type="component" value="Unassembled WGS sequence"/>
</dbReference>
<accession>A0ABP7UYG4</accession>
<sequence>MTRRSRIRRTASACSGVRACVEVFRGSGEPQLLTAAGSVAPLSATADLAEAGGGNLDSLGAVGLDTEVVEGRDGSVEIWGREGELYAGHRVGRWNLVCAAIRIQIQRSPASGCAVGMVQGAQPVRADF</sequence>
<organism evidence="1 2">
    <name type="scientific">Streptomyces shaanxiensis</name>
    <dbReference type="NCBI Taxonomy" id="653357"/>
    <lineage>
        <taxon>Bacteria</taxon>
        <taxon>Bacillati</taxon>
        <taxon>Actinomycetota</taxon>
        <taxon>Actinomycetes</taxon>
        <taxon>Kitasatosporales</taxon>
        <taxon>Streptomycetaceae</taxon>
        <taxon>Streptomyces</taxon>
    </lineage>
</organism>
<keyword evidence="2" id="KW-1185">Reference proteome</keyword>
<protein>
    <submittedName>
        <fullName evidence="1">Uncharacterized protein</fullName>
    </submittedName>
</protein>
<proteinExistence type="predicted"/>
<reference evidence="2" key="1">
    <citation type="journal article" date="2019" name="Int. J. Syst. Evol. Microbiol.">
        <title>The Global Catalogue of Microorganisms (GCM) 10K type strain sequencing project: providing services to taxonomists for standard genome sequencing and annotation.</title>
        <authorList>
            <consortium name="The Broad Institute Genomics Platform"/>
            <consortium name="The Broad Institute Genome Sequencing Center for Infectious Disease"/>
            <person name="Wu L."/>
            <person name="Ma J."/>
        </authorList>
    </citation>
    <scope>NUCLEOTIDE SEQUENCE [LARGE SCALE GENOMIC DNA]</scope>
    <source>
        <strain evidence="2">JCM 16925</strain>
    </source>
</reference>
<name>A0ABP7UYG4_9ACTN</name>
<gene>
    <name evidence="1" type="ORF">GCM10022233_29290</name>
</gene>
<evidence type="ECO:0000313" key="2">
    <source>
        <dbReference type="Proteomes" id="UP001499984"/>
    </source>
</evidence>
<dbReference type="EMBL" id="BAAAZY010000010">
    <property type="protein sequence ID" value="GAA4055625.1"/>
    <property type="molecule type" value="Genomic_DNA"/>
</dbReference>
<comment type="caution">
    <text evidence="1">The sequence shown here is derived from an EMBL/GenBank/DDBJ whole genome shotgun (WGS) entry which is preliminary data.</text>
</comment>